<protein>
    <submittedName>
        <fullName evidence="2">Uncharacterized protein</fullName>
    </submittedName>
</protein>
<dbReference type="InterPro" id="IPR002347">
    <property type="entry name" value="SDR_fam"/>
</dbReference>
<dbReference type="OrthoDB" id="1274115at2759"/>
<dbReference type="GO" id="GO:0016491">
    <property type="term" value="F:oxidoreductase activity"/>
    <property type="evidence" value="ECO:0007669"/>
    <property type="project" value="UniProtKB-KW"/>
</dbReference>
<dbReference type="EMBL" id="CAMXCT030006632">
    <property type="protein sequence ID" value="CAL4804680.1"/>
    <property type="molecule type" value="Genomic_DNA"/>
</dbReference>
<organism evidence="2">
    <name type="scientific">Cladocopium goreaui</name>
    <dbReference type="NCBI Taxonomy" id="2562237"/>
    <lineage>
        <taxon>Eukaryota</taxon>
        <taxon>Sar</taxon>
        <taxon>Alveolata</taxon>
        <taxon>Dinophyceae</taxon>
        <taxon>Suessiales</taxon>
        <taxon>Symbiodiniaceae</taxon>
        <taxon>Cladocopium</taxon>
    </lineage>
</organism>
<accession>A0A9P1GL49</accession>
<evidence type="ECO:0000256" key="1">
    <source>
        <dbReference type="ARBA" id="ARBA00023002"/>
    </source>
</evidence>
<sequence>MAVSSSKTSANRMAKIKAIFSCMCVPYLVAAIAVAWQATTTPALGELQEVDMRGKRVLITGATRGLGLWQAEALAAWNATLILPVRDMKKGKALEARFKKEHPNAPPPVIVEMDLASLQSVRDFAEQYKGPVDVLVHNAAVLGTGDLIRTQDGFEECLQVNYLSTFLLTSLLLPRLEQSSEARIVHVSAKAHEWGNINIEDLRTRKVLDLDFPKRKMRMMGNLGGSYADSKLAQVLFTLALARRLAPNVVTHSLHPAIVPTGLLPHESFGGLERYLHAYIMTPVARWVGFMQSEEDGPKTQIHVSTHPSVQAASGRYYSALSPPLVNCGMQAEDCGVASVSATASNRLLQEELFEASCELLGLTDGLCSEA</sequence>
<proteinExistence type="predicted"/>
<keyword evidence="1" id="KW-0560">Oxidoreductase</keyword>
<dbReference type="EMBL" id="CAMXCT020006632">
    <property type="protein sequence ID" value="CAL1170743.1"/>
    <property type="molecule type" value="Genomic_DNA"/>
</dbReference>
<name>A0A9P1GL49_9DINO</name>
<gene>
    <name evidence="2" type="ORF">C1SCF055_LOCUS42017</name>
</gene>
<dbReference type="Pfam" id="PF00106">
    <property type="entry name" value="adh_short"/>
    <property type="match status" value="1"/>
</dbReference>
<reference evidence="3 4" key="2">
    <citation type="submission" date="2024-05" db="EMBL/GenBank/DDBJ databases">
        <authorList>
            <person name="Chen Y."/>
            <person name="Shah S."/>
            <person name="Dougan E. K."/>
            <person name="Thang M."/>
            <person name="Chan C."/>
        </authorList>
    </citation>
    <scope>NUCLEOTIDE SEQUENCE [LARGE SCALE GENOMIC DNA]</scope>
</reference>
<dbReference type="InterPro" id="IPR036291">
    <property type="entry name" value="NAD(P)-bd_dom_sf"/>
</dbReference>
<evidence type="ECO:0000313" key="3">
    <source>
        <dbReference type="EMBL" id="CAL4804680.1"/>
    </source>
</evidence>
<dbReference type="PANTHER" id="PTHR43157">
    <property type="entry name" value="PHOSPHATIDYLINOSITOL-GLYCAN BIOSYNTHESIS CLASS F PROTEIN-RELATED"/>
    <property type="match status" value="1"/>
</dbReference>
<reference evidence="2" key="1">
    <citation type="submission" date="2022-10" db="EMBL/GenBank/DDBJ databases">
        <authorList>
            <person name="Chen Y."/>
            <person name="Dougan E. K."/>
            <person name="Chan C."/>
            <person name="Rhodes N."/>
            <person name="Thang M."/>
        </authorList>
    </citation>
    <scope>NUCLEOTIDE SEQUENCE</scope>
</reference>
<dbReference type="PANTHER" id="PTHR43157:SF31">
    <property type="entry name" value="PHOSPHATIDYLINOSITOL-GLYCAN BIOSYNTHESIS CLASS F PROTEIN"/>
    <property type="match status" value="1"/>
</dbReference>
<evidence type="ECO:0000313" key="2">
    <source>
        <dbReference type="EMBL" id="CAI4017368.1"/>
    </source>
</evidence>
<evidence type="ECO:0000313" key="4">
    <source>
        <dbReference type="Proteomes" id="UP001152797"/>
    </source>
</evidence>
<dbReference type="Gene3D" id="3.40.50.720">
    <property type="entry name" value="NAD(P)-binding Rossmann-like Domain"/>
    <property type="match status" value="1"/>
</dbReference>
<keyword evidence="4" id="KW-1185">Reference proteome</keyword>
<dbReference type="Proteomes" id="UP001152797">
    <property type="component" value="Unassembled WGS sequence"/>
</dbReference>
<dbReference type="SUPFAM" id="SSF51735">
    <property type="entry name" value="NAD(P)-binding Rossmann-fold domains"/>
    <property type="match status" value="1"/>
</dbReference>
<comment type="caution">
    <text evidence="2">The sequence shown here is derived from an EMBL/GenBank/DDBJ whole genome shotgun (WGS) entry which is preliminary data.</text>
</comment>
<dbReference type="PRINTS" id="PR00081">
    <property type="entry name" value="GDHRDH"/>
</dbReference>
<dbReference type="AlphaFoldDB" id="A0A9P1GL49"/>
<dbReference type="EMBL" id="CAMXCT010006632">
    <property type="protein sequence ID" value="CAI4017368.1"/>
    <property type="molecule type" value="Genomic_DNA"/>
</dbReference>